<evidence type="ECO:0000313" key="2">
    <source>
        <dbReference type="Proteomes" id="UP000182567"/>
    </source>
</evidence>
<dbReference type="EMBL" id="CP017887">
    <property type="protein sequence ID" value="APC19540.1"/>
    <property type="molecule type" value="Genomic_DNA"/>
</dbReference>
<accession>A0A1J0EUT0</accession>
<proteinExistence type="predicted"/>
<sequence length="110" mass="12220">MAQHCLICDSTVVASKDVTTTVVILIGTLENFLLGVTEVQAPLPENEQHHYLAQMLARISKGVSRATSGYIATQAFANDVQKYQFSHYDYLCLRCGTLFDQDSIDNPHDL</sequence>
<reference evidence="2" key="1">
    <citation type="submission" date="2016-10" db="EMBL/GenBank/DDBJ databases">
        <title>Pseudomonas frederiksbergensis ERGS4:02 complete genome.</title>
        <authorList>
            <person name="Kumar R."/>
            <person name="Acharya V."/>
            <person name="Singh D."/>
        </authorList>
    </citation>
    <scope>NUCLEOTIDE SEQUENCE [LARGE SCALE GENOMIC DNA]</scope>
    <source>
        <strain evidence="2">ERGS4:02</strain>
        <plasmid evidence="2">Plasmid unnamed1</plasmid>
    </source>
</reference>
<name>A0A1J0EUT0_9PSED</name>
<keyword evidence="1" id="KW-0614">Plasmid</keyword>
<gene>
    <name evidence="1" type="ORF">BLL42_27870</name>
</gene>
<geneLocation type="plasmid" evidence="1">
    <name>unnamed1</name>
</geneLocation>
<protein>
    <submittedName>
        <fullName evidence="1">Uncharacterized protein</fullName>
    </submittedName>
</protein>
<evidence type="ECO:0000313" key="1">
    <source>
        <dbReference type="EMBL" id="APC19540.1"/>
    </source>
</evidence>
<dbReference type="OrthoDB" id="6970012at2"/>
<dbReference type="Proteomes" id="UP000182567">
    <property type="component" value="Plasmid unnamed1"/>
</dbReference>
<dbReference type="RefSeq" id="WP_071556038.1">
    <property type="nucleotide sequence ID" value="NZ_CP017887.1"/>
</dbReference>
<dbReference type="GeneID" id="46912098"/>
<dbReference type="AlphaFoldDB" id="A0A1J0EUT0"/>
<organism evidence="1 2">
    <name type="scientific">Pseudomonas frederiksbergensis</name>
    <dbReference type="NCBI Taxonomy" id="104087"/>
    <lineage>
        <taxon>Bacteria</taxon>
        <taxon>Pseudomonadati</taxon>
        <taxon>Pseudomonadota</taxon>
        <taxon>Gammaproteobacteria</taxon>
        <taxon>Pseudomonadales</taxon>
        <taxon>Pseudomonadaceae</taxon>
        <taxon>Pseudomonas</taxon>
    </lineage>
</organism>